<evidence type="ECO:0000313" key="8">
    <source>
        <dbReference type="Proteomes" id="UP001153076"/>
    </source>
</evidence>
<dbReference type="Proteomes" id="UP001153076">
    <property type="component" value="Unassembled WGS sequence"/>
</dbReference>
<evidence type="ECO:0000256" key="1">
    <source>
        <dbReference type="ARBA" id="ARBA00022723"/>
    </source>
</evidence>
<dbReference type="InterPro" id="IPR006564">
    <property type="entry name" value="Znf_PMZ"/>
</dbReference>
<accession>A0A9Q1JLH9</accession>
<gene>
    <name evidence="7" type="ORF">Cgig2_031571</name>
</gene>
<dbReference type="InterPro" id="IPR007527">
    <property type="entry name" value="Znf_SWIM"/>
</dbReference>
<dbReference type="EMBL" id="JAKOGI010001595">
    <property type="protein sequence ID" value="KAJ8424836.1"/>
    <property type="molecule type" value="Genomic_DNA"/>
</dbReference>
<evidence type="ECO:0000256" key="2">
    <source>
        <dbReference type="ARBA" id="ARBA00022771"/>
    </source>
</evidence>
<feature type="region of interest" description="Disordered" evidence="5">
    <location>
        <begin position="87"/>
        <end position="162"/>
    </location>
</feature>
<dbReference type="PANTHER" id="PTHR31973">
    <property type="entry name" value="POLYPROTEIN, PUTATIVE-RELATED"/>
    <property type="match status" value="1"/>
</dbReference>
<sequence length="281" mass="31873">MLAESGDGKVMYEGGSRKCMVMKEGMGVEELMQIVREITGSGMLEEKIWYSLKYDREMLVAEDSDTKVIFKGNDEHGYMYVAGNSSPVRSGRKCDDSVEVGEEGGNNQARVKRYDFDKDDVGDEEATKEDDAGDEQAAKTQCVDGNKRKGFADGNDVNDNGWPHSGIQARSYHQKLGKKMDKHTIETLKWKNVVQESIEQELADTYSLMLGNYSVELTNSRRLVVKLGQQTCTCRQWQMHDLPCYHALAMIVKANLWVYNYVHPIYKTATQEVIYNQLVHP</sequence>
<proteinExistence type="predicted"/>
<comment type="caution">
    <text evidence="7">The sequence shown here is derived from an EMBL/GenBank/DDBJ whole genome shotgun (WGS) entry which is preliminary data.</text>
</comment>
<keyword evidence="3" id="KW-0862">Zinc</keyword>
<evidence type="ECO:0000256" key="3">
    <source>
        <dbReference type="ARBA" id="ARBA00022833"/>
    </source>
</evidence>
<feature type="compositionally biased region" description="Acidic residues" evidence="5">
    <location>
        <begin position="117"/>
        <end position="134"/>
    </location>
</feature>
<evidence type="ECO:0000256" key="5">
    <source>
        <dbReference type="SAM" id="MobiDB-lite"/>
    </source>
</evidence>
<dbReference type="GO" id="GO:0008270">
    <property type="term" value="F:zinc ion binding"/>
    <property type="evidence" value="ECO:0007669"/>
    <property type="project" value="UniProtKB-KW"/>
</dbReference>
<dbReference type="PANTHER" id="PTHR31973:SF187">
    <property type="entry name" value="MUTATOR TRANSPOSASE MUDRA PROTEIN"/>
    <property type="match status" value="1"/>
</dbReference>
<evidence type="ECO:0000256" key="4">
    <source>
        <dbReference type="PROSITE-ProRule" id="PRU00325"/>
    </source>
</evidence>
<dbReference type="SMART" id="SM00575">
    <property type="entry name" value="ZnF_PMZ"/>
    <property type="match status" value="1"/>
</dbReference>
<dbReference type="AlphaFoldDB" id="A0A9Q1JLH9"/>
<evidence type="ECO:0000259" key="6">
    <source>
        <dbReference type="PROSITE" id="PS50966"/>
    </source>
</evidence>
<reference evidence="7" key="1">
    <citation type="submission" date="2022-04" db="EMBL/GenBank/DDBJ databases">
        <title>Carnegiea gigantea Genome sequencing and assembly v2.</title>
        <authorList>
            <person name="Copetti D."/>
            <person name="Sanderson M.J."/>
            <person name="Burquez A."/>
            <person name="Wojciechowski M.F."/>
        </authorList>
    </citation>
    <scope>NUCLEOTIDE SEQUENCE</scope>
    <source>
        <strain evidence="7">SGP5-SGP5p</strain>
        <tissue evidence="7">Aerial part</tissue>
    </source>
</reference>
<feature type="domain" description="SWIM-type" evidence="6">
    <location>
        <begin position="213"/>
        <end position="255"/>
    </location>
</feature>
<evidence type="ECO:0000313" key="7">
    <source>
        <dbReference type="EMBL" id="KAJ8424836.1"/>
    </source>
</evidence>
<keyword evidence="2 4" id="KW-0863">Zinc-finger</keyword>
<organism evidence="7 8">
    <name type="scientific">Carnegiea gigantea</name>
    <dbReference type="NCBI Taxonomy" id="171969"/>
    <lineage>
        <taxon>Eukaryota</taxon>
        <taxon>Viridiplantae</taxon>
        <taxon>Streptophyta</taxon>
        <taxon>Embryophyta</taxon>
        <taxon>Tracheophyta</taxon>
        <taxon>Spermatophyta</taxon>
        <taxon>Magnoliopsida</taxon>
        <taxon>eudicotyledons</taxon>
        <taxon>Gunneridae</taxon>
        <taxon>Pentapetalae</taxon>
        <taxon>Caryophyllales</taxon>
        <taxon>Cactineae</taxon>
        <taxon>Cactaceae</taxon>
        <taxon>Cactoideae</taxon>
        <taxon>Echinocereeae</taxon>
        <taxon>Carnegiea</taxon>
    </lineage>
</organism>
<keyword evidence="8" id="KW-1185">Reference proteome</keyword>
<protein>
    <recommendedName>
        <fullName evidence="6">SWIM-type domain-containing protein</fullName>
    </recommendedName>
</protein>
<dbReference type="OrthoDB" id="1743657at2759"/>
<keyword evidence="1" id="KW-0479">Metal-binding</keyword>
<dbReference type="Pfam" id="PF04434">
    <property type="entry name" value="SWIM"/>
    <property type="match status" value="1"/>
</dbReference>
<name>A0A9Q1JLH9_9CARY</name>
<dbReference type="PROSITE" id="PS50966">
    <property type="entry name" value="ZF_SWIM"/>
    <property type="match status" value="1"/>
</dbReference>